<reference evidence="3" key="1">
    <citation type="submission" date="2021-01" db="EMBL/GenBank/DDBJ databases">
        <authorList>
            <person name="Kaushik A."/>
        </authorList>
    </citation>
    <scope>NUCLEOTIDE SEQUENCE</scope>
    <source>
        <strain evidence="3">AG3-T5</strain>
    </source>
</reference>
<feature type="transmembrane region" description="Helical" evidence="1">
    <location>
        <begin position="651"/>
        <end position="671"/>
    </location>
</feature>
<keyword evidence="1" id="KW-0812">Transmembrane</keyword>
<feature type="transmembrane region" description="Helical" evidence="1">
    <location>
        <begin position="41"/>
        <end position="61"/>
    </location>
</feature>
<sequence length="673" mass="71325">MALDAITQPFLNWSAKEPYMSTMVSWVSLIVTPPTRMMRSFVWTVLGVPMGVSAVTVYTALLGATPSGYVDPVVPTYLPVPSPPPPGPTEIVVQPGSANDRLSKPHRSDFIGISIELSISDRLIGTNATWINPIFLNFVQNIRARSGKVPIRLGGNTQDASAIFPPLSLGNVTIRKDRDPSAHLRATNPPLVSYTEDLFHAMASISSLVQAEWYVGLPFLNTTYIPAVAQAAQDILGSNLVGLQLGNEPDVYPSHQPQFQNLTVQQYLTEFGNRLAMVPGPKNNIFGPSVCCSWTPDEVIQAGFLTQFGGNLKSFSVQHYAENGCDSINPPSTPNPPALFNQLLNHTAATSFAATYLNASQAVQAAGKEIIMLETNSVSCGGLDGVSDTFGSALFAIDNALQLASIGFSQVFFHSGGGGAKYNVFTVPPGNRTNFRQWTVGSTFYAMLAISEAIGKSGNAQVADLNLGAGSASAIYTPGYTIVVSGTPVKVALFNFISDATGASNYSAVVTVPAGQEQVRVKYLYADSVSSKQNITWANQTLGQTFYASDGRLQNQLDIVTVPCSNGSCRVPMRAPSFALVYLSDHELNEITPTGAAAKTFATTVTTRRYGQVFVDPSVLATSNGDGGAQELLKAKWQATSEISGAVGASVSFGVLGGFLLGILITFLGGVSA</sequence>
<evidence type="ECO:0000313" key="4">
    <source>
        <dbReference type="Proteomes" id="UP000663841"/>
    </source>
</evidence>
<comment type="caution">
    <text evidence="3">The sequence shown here is derived from an EMBL/GenBank/DDBJ whole genome shotgun (WGS) entry which is preliminary data.</text>
</comment>
<dbReference type="Pfam" id="PF16862">
    <property type="entry name" value="Glyco_hydro_79C"/>
    <property type="match status" value="1"/>
</dbReference>
<feature type="domain" description="Beta-glucuronidase C-terminal" evidence="2">
    <location>
        <begin position="479"/>
        <end position="580"/>
    </location>
</feature>
<evidence type="ECO:0000313" key="3">
    <source>
        <dbReference type="EMBL" id="CAE6467542.1"/>
    </source>
</evidence>
<dbReference type="InterPro" id="IPR013780">
    <property type="entry name" value="Glyco_hydro_b"/>
</dbReference>
<dbReference type="AlphaFoldDB" id="A0A8H3GVF1"/>
<dbReference type="Gene3D" id="2.60.40.1180">
    <property type="entry name" value="Golgi alpha-mannosidase II"/>
    <property type="match status" value="1"/>
</dbReference>
<dbReference type="Gene3D" id="3.20.20.80">
    <property type="entry name" value="Glycosidases"/>
    <property type="match status" value="1"/>
</dbReference>
<evidence type="ECO:0000256" key="1">
    <source>
        <dbReference type="SAM" id="Phobius"/>
    </source>
</evidence>
<dbReference type="InterPro" id="IPR052974">
    <property type="entry name" value="GH79_Enzymes"/>
</dbReference>
<dbReference type="PANTHER" id="PTHR36183:SF2">
    <property type="entry name" value="BETA-GLUCURONIDASE C-TERMINAL DOMAIN-CONTAINING PROTEIN"/>
    <property type="match status" value="1"/>
</dbReference>
<keyword evidence="1" id="KW-1133">Transmembrane helix</keyword>
<proteinExistence type="predicted"/>
<dbReference type="InterPro" id="IPR031728">
    <property type="entry name" value="GlcAase_C"/>
</dbReference>
<evidence type="ECO:0000259" key="2">
    <source>
        <dbReference type="Pfam" id="PF16862"/>
    </source>
</evidence>
<dbReference type="InterPro" id="IPR017853">
    <property type="entry name" value="GH"/>
</dbReference>
<organism evidence="3 4">
    <name type="scientific">Rhizoctonia solani</name>
    <dbReference type="NCBI Taxonomy" id="456999"/>
    <lineage>
        <taxon>Eukaryota</taxon>
        <taxon>Fungi</taxon>
        <taxon>Dikarya</taxon>
        <taxon>Basidiomycota</taxon>
        <taxon>Agaricomycotina</taxon>
        <taxon>Agaricomycetes</taxon>
        <taxon>Cantharellales</taxon>
        <taxon>Ceratobasidiaceae</taxon>
        <taxon>Rhizoctonia</taxon>
    </lineage>
</organism>
<accession>A0A8H3GVF1</accession>
<protein>
    <recommendedName>
        <fullName evidence="2">Beta-glucuronidase C-terminal domain-containing protein</fullName>
    </recommendedName>
</protein>
<dbReference type="Proteomes" id="UP000663841">
    <property type="component" value="Unassembled WGS sequence"/>
</dbReference>
<dbReference type="SUPFAM" id="SSF51445">
    <property type="entry name" value="(Trans)glycosidases"/>
    <property type="match status" value="1"/>
</dbReference>
<dbReference type="EMBL" id="CAJMWW010000336">
    <property type="protein sequence ID" value="CAE6467542.1"/>
    <property type="molecule type" value="Genomic_DNA"/>
</dbReference>
<dbReference type="PANTHER" id="PTHR36183">
    <property type="entry name" value="BETA-GLUCURONIDASE"/>
    <property type="match status" value="1"/>
</dbReference>
<name>A0A8H3GVF1_9AGAM</name>
<keyword evidence="1" id="KW-0472">Membrane</keyword>
<gene>
    <name evidence="3" type="ORF">RDB_LOCUS168017</name>
</gene>